<dbReference type="EMBL" id="CP163440">
    <property type="protein sequence ID" value="XDQ66582.1"/>
    <property type="molecule type" value="Genomic_DNA"/>
</dbReference>
<dbReference type="Pfam" id="PF00975">
    <property type="entry name" value="Thioesterase"/>
    <property type="match status" value="1"/>
</dbReference>
<gene>
    <name evidence="4" type="ORF">AB5J50_40165</name>
</gene>
<dbReference type="InterPro" id="IPR001031">
    <property type="entry name" value="Thioesterase"/>
</dbReference>
<dbReference type="PANTHER" id="PTHR11487">
    <property type="entry name" value="THIOESTERASE"/>
    <property type="match status" value="1"/>
</dbReference>
<dbReference type="GO" id="GO:0008610">
    <property type="term" value="P:lipid biosynthetic process"/>
    <property type="evidence" value="ECO:0007669"/>
    <property type="project" value="TreeGrafter"/>
</dbReference>
<evidence type="ECO:0000256" key="1">
    <source>
        <dbReference type="ARBA" id="ARBA00007169"/>
    </source>
</evidence>
<feature type="domain" description="Thioesterase" evidence="3">
    <location>
        <begin position="29"/>
        <end position="242"/>
    </location>
</feature>
<dbReference type="RefSeq" id="WP_369263579.1">
    <property type="nucleotide sequence ID" value="NZ_CP163440.1"/>
</dbReference>
<organism evidence="4">
    <name type="scientific">Streptomyces sp. R35</name>
    <dbReference type="NCBI Taxonomy" id="3238630"/>
    <lineage>
        <taxon>Bacteria</taxon>
        <taxon>Bacillati</taxon>
        <taxon>Actinomycetota</taxon>
        <taxon>Actinomycetes</taxon>
        <taxon>Kitasatosporales</taxon>
        <taxon>Streptomycetaceae</taxon>
        <taxon>Streptomyces</taxon>
    </lineage>
</organism>
<accession>A0AB39SEI9</accession>
<dbReference type="AlphaFoldDB" id="A0AB39SEI9"/>
<dbReference type="InterPro" id="IPR012223">
    <property type="entry name" value="TEII"/>
</dbReference>
<dbReference type="PANTHER" id="PTHR11487:SF0">
    <property type="entry name" value="S-ACYL FATTY ACID SYNTHASE THIOESTERASE, MEDIUM CHAIN"/>
    <property type="match status" value="1"/>
</dbReference>
<evidence type="ECO:0000256" key="2">
    <source>
        <dbReference type="SAM" id="MobiDB-lite"/>
    </source>
</evidence>
<proteinExistence type="inferred from homology"/>
<feature type="region of interest" description="Disordered" evidence="2">
    <location>
        <begin position="1"/>
        <end position="21"/>
    </location>
</feature>
<dbReference type="SUPFAM" id="SSF53474">
    <property type="entry name" value="alpha/beta-Hydrolases"/>
    <property type="match status" value="1"/>
</dbReference>
<dbReference type="Gene3D" id="3.40.50.1820">
    <property type="entry name" value="alpha/beta hydrolase"/>
    <property type="match status" value="1"/>
</dbReference>
<evidence type="ECO:0000313" key="4">
    <source>
        <dbReference type="EMBL" id="XDQ66582.1"/>
    </source>
</evidence>
<dbReference type="InterPro" id="IPR029058">
    <property type="entry name" value="AB_hydrolase_fold"/>
</dbReference>
<name>A0AB39SEI9_9ACTN</name>
<sequence>MAGGTAEPPARPRTEPWLSRTPAPDATARVFCFPYPGLGASTYRHWPDRVGGAELCRVQPPGREARRGEEHYGTYEAFAARAADALLPWLDRPFALLGHSTGALQAFALTVRLVRRQLPLPARLFVSSQLAPHHGPWGPLLRMTDAQLVTEIGRLTRVMGGAESLATLTAGLRVLRADVTAARRYSVQLPVPLPIGVHAIGWRDDDQVAPERMAGWAACSAQGAFRRVTLPGGHHAFLDAPPPLLAELAHELGEFTYDSDRHHIDELSQRRTVARPEVTHRSRAAGA</sequence>
<reference evidence="4" key="1">
    <citation type="submission" date="2024-07" db="EMBL/GenBank/DDBJ databases">
        <authorList>
            <person name="Yu S.T."/>
        </authorList>
    </citation>
    <scope>NUCLEOTIDE SEQUENCE</scope>
    <source>
        <strain evidence="4">R35</strain>
    </source>
</reference>
<protein>
    <submittedName>
        <fullName evidence="4">Thioesterase II family protein</fullName>
    </submittedName>
</protein>
<evidence type="ECO:0000259" key="3">
    <source>
        <dbReference type="Pfam" id="PF00975"/>
    </source>
</evidence>
<comment type="similarity">
    <text evidence="1">Belongs to the thioesterase family.</text>
</comment>